<gene>
    <name evidence="1" type="ORF">HMPREF0058_1036</name>
</gene>
<proteinExistence type="predicted"/>
<sequence>MNLLRGRSASIGRLCIGSGHGSRGRPDCNALVRRTDFLHFHSLITDDSC</sequence>
<organism evidence="1 2">
    <name type="scientific">Actinomyces urogenitalis DSM 15434</name>
    <dbReference type="NCBI Taxonomy" id="525246"/>
    <lineage>
        <taxon>Bacteria</taxon>
        <taxon>Bacillati</taxon>
        <taxon>Actinomycetota</taxon>
        <taxon>Actinomycetes</taxon>
        <taxon>Actinomycetales</taxon>
        <taxon>Actinomycetaceae</taxon>
        <taxon>Actinomyces</taxon>
    </lineage>
</organism>
<dbReference type="Proteomes" id="UP000004778">
    <property type="component" value="Unassembled WGS sequence"/>
</dbReference>
<comment type="caution">
    <text evidence="1">The sequence shown here is derived from an EMBL/GenBank/DDBJ whole genome shotgun (WGS) entry which is preliminary data.</text>
</comment>
<reference evidence="1 2" key="1">
    <citation type="submission" date="2009-01" db="EMBL/GenBank/DDBJ databases">
        <authorList>
            <person name="Qin X."/>
            <person name="Bachman B."/>
            <person name="Battles P."/>
            <person name="Bell A."/>
            <person name="Bess C."/>
            <person name="Bickham C."/>
            <person name="Chaboub L."/>
            <person name="Chen D."/>
            <person name="Coyle M."/>
            <person name="Deiros D.R."/>
            <person name="Dinh H."/>
            <person name="Forbes L."/>
            <person name="Fowler G."/>
            <person name="Francisco L."/>
            <person name="Fu Q."/>
            <person name="Gubbala S."/>
            <person name="Hale W."/>
            <person name="Han Y."/>
            <person name="Hemphill L."/>
            <person name="Highlander S.K."/>
            <person name="Hirani K."/>
            <person name="Hogues M."/>
            <person name="Jackson L."/>
            <person name="Jakkamsetti A."/>
            <person name="Javaid M."/>
            <person name="Jiang H."/>
            <person name="Korchina V."/>
            <person name="Kovar C."/>
            <person name="Lara F."/>
            <person name="Lee S."/>
            <person name="Mata R."/>
            <person name="Mathew T."/>
            <person name="Moen C."/>
            <person name="Morales K."/>
            <person name="Munidasa M."/>
            <person name="Nazareth L."/>
            <person name="Ngo R."/>
            <person name="Nguyen L."/>
            <person name="Okwuonu G."/>
            <person name="Ongeri F."/>
            <person name="Patil S."/>
            <person name="Petrosino J."/>
            <person name="Pham C."/>
            <person name="Pham P."/>
            <person name="Pu L.-L."/>
            <person name="Puazo M."/>
            <person name="Raj R."/>
            <person name="Reid J."/>
            <person name="Rouhana J."/>
            <person name="Saada N."/>
            <person name="Shang Y."/>
            <person name="Simmons D."/>
            <person name="Thornton R."/>
            <person name="Warren J."/>
            <person name="Weissenberger G."/>
            <person name="Zhang J."/>
            <person name="Zhang L."/>
            <person name="Zhou C."/>
            <person name="Zhu D."/>
            <person name="Muzny D."/>
            <person name="Worley K."/>
            <person name="Gibbs R."/>
        </authorList>
    </citation>
    <scope>NUCLEOTIDE SEQUENCE [LARGE SCALE GENOMIC DNA]</scope>
    <source>
        <strain evidence="1 2">DSM 15434</strain>
    </source>
</reference>
<keyword evidence="2" id="KW-1185">Reference proteome</keyword>
<evidence type="ECO:0000313" key="2">
    <source>
        <dbReference type="Proteomes" id="UP000004778"/>
    </source>
</evidence>
<dbReference type="EMBL" id="ACFH01000069">
    <property type="protein sequence ID" value="EEH66107.1"/>
    <property type="molecule type" value="Genomic_DNA"/>
</dbReference>
<protein>
    <submittedName>
        <fullName evidence="1">Uncharacterized protein</fullName>
    </submittedName>
</protein>
<evidence type="ECO:0000313" key="1">
    <source>
        <dbReference type="EMBL" id="EEH66107.1"/>
    </source>
</evidence>
<dbReference type="AlphaFoldDB" id="C0W592"/>
<name>C0W592_9ACTO</name>
<accession>C0W592</accession>
<dbReference type="HOGENOM" id="CLU_3131413_0_0_11"/>